<dbReference type="OrthoDB" id="10272007at2759"/>
<evidence type="ECO:0000256" key="1">
    <source>
        <dbReference type="SAM" id="MobiDB-lite"/>
    </source>
</evidence>
<dbReference type="VEuPathDB" id="FungiDB:MUCCIDRAFT_86861"/>
<name>A0A168GKL6_MUCCL</name>
<dbReference type="AlphaFoldDB" id="A0A168GKL6"/>
<gene>
    <name evidence="2" type="ORF">MUCCIDRAFT_86861</name>
</gene>
<comment type="caution">
    <text evidence="2">The sequence shown here is derived from an EMBL/GenBank/DDBJ whole genome shotgun (WGS) entry which is preliminary data.</text>
</comment>
<protein>
    <submittedName>
        <fullName evidence="2">Uncharacterized protein</fullName>
    </submittedName>
</protein>
<keyword evidence="3" id="KW-1185">Reference proteome</keyword>
<reference evidence="2 3" key="1">
    <citation type="submission" date="2015-06" db="EMBL/GenBank/DDBJ databases">
        <title>Expansion of signal transduction pathways in fungi by whole-genome duplication.</title>
        <authorList>
            <consortium name="DOE Joint Genome Institute"/>
            <person name="Corrochano L.M."/>
            <person name="Kuo A."/>
            <person name="Marcet-Houben M."/>
            <person name="Polaino S."/>
            <person name="Salamov A."/>
            <person name="Villalobos J.M."/>
            <person name="Alvarez M.I."/>
            <person name="Avalos J."/>
            <person name="Benito E.P."/>
            <person name="Benoit I."/>
            <person name="Burger G."/>
            <person name="Camino L.P."/>
            <person name="Canovas D."/>
            <person name="Cerda-Olmedo E."/>
            <person name="Cheng J.-F."/>
            <person name="Dominguez A."/>
            <person name="Elias M."/>
            <person name="Eslava A.P."/>
            <person name="Glaser F."/>
            <person name="Grimwood J."/>
            <person name="Gutierrez G."/>
            <person name="Heitman J."/>
            <person name="Henrissat B."/>
            <person name="Iturriaga E.A."/>
            <person name="Lang B.F."/>
            <person name="Lavin J.L."/>
            <person name="Lee S."/>
            <person name="Li W."/>
            <person name="Lindquist E."/>
            <person name="Lopez-Garcia S."/>
            <person name="Luque E.M."/>
            <person name="Marcos A.T."/>
            <person name="Martin J."/>
            <person name="Mccluskey K."/>
            <person name="Medina H.R."/>
            <person name="Miralles-Duran A."/>
            <person name="Miyazaki A."/>
            <person name="Munoz-Torres E."/>
            <person name="Oguiza J.A."/>
            <person name="Ohm R."/>
            <person name="Olmedo M."/>
            <person name="Orejas M."/>
            <person name="Ortiz-Castellanos L."/>
            <person name="Pisabarro A.G."/>
            <person name="Rodriguez-Romero J."/>
            <person name="Ruiz-Herrera J."/>
            <person name="Ruiz-Vazquez R."/>
            <person name="Sanz C."/>
            <person name="Schackwitz W."/>
            <person name="Schmutz J."/>
            <person name="Shahriari M."/>
            <person name="Shelest E."/>
            <person name="Silva-Franco F."/>
            <person name="Soanes D."/>
            <person name="Syed K."/>
            <person name="Tagua V.G."/>
            <person name="Talbot N.J."/>
            <person name="Thon M."/>
            <person name="De Vries R.P."/>
            <person name="Wiebenga A."/>
            <person name="Yadav J.S."/>
            <person name="Braun E.L."/>
            <person name="Baker S."/>
            <person name="Garre V."/>
            <person name="Horwitz B."/>
            <person name="Torres-Martinez S."/>
            <person name="Idnurm A."/>
            <person name="Herrera-Estrella A."/>
            <person name="Gabaldon T."/>
            <person name="Grigoriev I.V."/>
        </authorList>
    </citation>
    <scope>NUCLEOTIDE SEQUENCE [LARGE SCALE GENOMIC DNA]</scope>
    <source>
        <strain evidence="2 3">CBS 277.49</strain>
    </source>
</reference>
<feature type="region of interest" description="Disordered" evidence="1">
    <location>
        <begin position="315"/>
        <end position="335"/>
    </location>
</feature>
<organism evidence="2 3">
    <name type="scientific">Mucor lusitanicus CBS 277.49</name>
    <dbReference type="NCBI Taxonomy" id="747725"/>
    <lineage>
        <taxon>Eukaryota</taxon>
        <taxon>Fungi</taxon>
        <taxon>Fungi incertae sedis</taxon>
        <taxon>Mucoromycota</taxon>
        <taxon>Mucoromycotina</taxon>
        <taxon>Mucoromycetes</taxon>
        <taxon>Mucorales</taxon>
        <taxon>Mucorineae</taxon>
        <taxon>Mucoraceae</taxon>
        <taxon>Mucor</taxon>
    </lineage>
</organism>
<sequence>MLVLKYTLSSCFATIAIDQELTYGPKWVTEQIEHYIRGAGASSIKNIMQLMNNEEIDDLNGLLDEMQYYNAMELMILHVKSNTTALRERIHCSDREAGFNVITNLMTASDPSSILTAKIITGSLLPYFNFICFLDYRLYLLSNGEPDKRKWWENRVAISDAVRVNCAVKLELAKFLNTIGTIMLGICTNEYGITDSRINTTIAPEAIFETIESHGHAAYYTNIFNKTNNYLADRVKFTKADGSVQINRYWSKCLKRIGLKVHTKSSSVLPYVKNLSEALCITKALLTDGHYIKITSIIKEDVIAEANSLWEANRTGTRHSTSAAADASTTPNSTQ</sequence>
<dbReference type="EMBL" id="AMYB01000012">
    <property type="protein sequence ID" value="OAC97783.1"/>
    <property type="molecule type" value="Genomic_DNA"/>
</dbReference>
<evidence type="ECO:0000313" key="3">
    <source>
        <dbReference type="Proteomes" id="UP000077051"/>
    </source>
</evidence>
<proteinExistence type="predicted"/>
<feature type="compositionally biased region" description="Low complexity" evidence="1">
    <location>
        <begin position="320"/>
        <end position="335"/>
    </location>
</feature>
<evidence type="ECO:0000313" key="2">
    <source>
        <dbReference type="EMBL" id="OAC97783.1"/>
    </source>
</evidence>
<accession>A0A168GKL6</accession>
<dbReference type="Proteomes" id="UP000077051">
    <property type="component" value="Unassembled WGS sequence"/>
</dbReference>